<evidence type="ECO:0000256" key="1">
    <source>
        <dbReference type="ARBA" id="ARBA00007435"/>
    </source>
</evidence>
<sequence length="90" mass="11056">KERKILLMSNNYYVYIITNYENTVLYTGITNDLQKRIEEHKKNVSNNAFSNKYRLYKLVWFEEFNSPDEAILIEKRIKGWIRKKNRSYQK</sequence>
<dbReference type="InterPro" id="IPR035901">
    <property type="entry name" value="GIY-YIG_endonuc_sf"/>
</dbReference>
<evidence type="ECO:0000313" key="3">
    <source>
        <dbReference type="EMBL" id="KKP67811.1"/>
    </source>
</evidence>
<evidence type="ECO:0000313" key="4">
    <source>
        <dbReference type="Proteomes" id="UP000034127"/>
    </source>
</evidence>
<dbReference type="AlphaFoldDB" id="A0A0G0BVK5"/>
<evidence type="ECO:0000259" key="2">
    <source>
        <dbReference type="PROSITE" id="PS50164"/>
    </source>
</evidence>
<protein>
    <submittedName>
        <fullName evidence="3">Excinuclease ABC C subunit domain protein</fullName>
    </submittedName>
</protein>
<dbReference type="SUPFAM" id="SSF82771">
    <property type="entry name" value="GIY-YIG endonuclease"/>
    <property type="match status" value="1"/>
</dbReference>
<name>A0A0G0BVK5_9BACT</name>
<dbReference type="PANTHER" id="PTHR34477">
    <property type="entry name" value="UPF0213 PROTEIN YHBQ"/>
    <property type="match status" value="1"/>
</dbReference>
<dbReference type="InterPro" id="IPR050190">
    <property type="entry name" value="UPF0213_domain"/>
</dbReference>
<dbReference type="PANTHER" id="PTHR34477:SF5">
    <property type="entry name" value="BSL5627 PROTEIN"/>
    <property type="match status" value="1"/>
</dbReference>
<organism evidence="3 4">
    <name type="scientific">Candidatus Roizmanbacteria bacterium GW2011_GWC2_35_12</name>
    <dbReference type="NCBI Taxonomy" id="1618485"/>
    <lineage>
        <taxon>Bacteria</taxon>
        <taxon>Candidatus Roizmaniibacteriota</taxon>
    </lineage>
</organism>
<dbReference type="SMART" id="SM00465">
    <property type="entry name" value="GIYc"/>
    <property type="match status" value="1"/>
</dbReference>
<reference evidence="3 4" key="1">
    <citation type="journal article" date="2015" name="Nature">
        <title>rRNA introns, odd ribosomes, and small enigmatic genomes across a large radiation of phyla.</title>
        <authorList>
            <person name="Brown C.T."/>
            <person name="Hug L.A."/>
            <person name="Thomas B.C."/>
            <person name="Sharon I."/>
            <person name="Castelle C.J."/>
            <person name="Singh A."/>
            <person name="Wilkins M.J."/>
            <person name="Williams K.H."/>
            <person name="Banfield J.F."/>
        </authorList>
    </citation>
    <scope>NUCLEOTIDE SEQUENCE [LARGE SCALE GENOMIC DNA]</scope>
</reference>
<gene>
    <name evidence="3" type="ORF">UR63_C0009G0001</name>
</gene>
<dbReference type="Gene3D" id="3.40.1440.10">
    <property type="entry name" value="GIY-YIG endonuclease"/>
    <property type="match status" value="1"/>
</dbReference>
<comment type="similarity">
    <text evidence="1">Belongs to the UPF0213 family.</text>
</comment>
<dbReference type="PROSITE" id="PS50164">
    <property type="entry name" value="GIY_YIG"/>
    <property type="match status" value="1"/>
</dbReference>
<dbReference type="Proteomes" id="UP000034127">
    <property type="component" value="Unassembled WGS sequence"/>
</dbReference>
<feature type="non-terminal residue" evidence="3">
    <location>
        <position position="1"/>
    </location>
</feature>
<feature type="domain" description="GIY-YIG" evidence="2">
    <location>
        <begin position="10"/>
        <end position="87"/>
    </location>
</feature>
<comment type="caution">
    <text evidence="3">The sequence shown here is derived from an EMBL/GenBank/DDBJ whole genome shotgun (WGS) entry which is preliminary data.</text>
</comment>
<dbReference type="EMBL" id="LBPX01000009">
    <property type="protein sequence ID" value="KKP67811.1"/>
    <property type="molecule type" value="Genomic_DNA"/>
</dbReference>
<dbReference type="Pfam" id="PF01541">
    <property type="entry name" value="GIY-YIG"/>
    <property type="match status" value="1"/>
</dbReference>
<dbReference type="InterPro" id="IPR000305">
    <property type="entry name" value="GIY-YIG_endonuc"/>
</dbReference>
<accession>A0A0G0BVK5</accession>
<proteinExistence type="inferred from homology"/>